<evidence type="ECO:0000313" key="2">
    <source>
        <dbReference type="EMBL" id="PWJ54095.1"/>
    </source>
</evidence>
<dbReference type="Proteomes" id="UP000245469">
    <property type="component" value="Unassembled WGS sequence"/>
</dbReference>
<protein>
    <submittedName>
        <fullName evidence="2">RimJ/RimL family protein N-acetyltransferase</fullName>
    </submittedName>
</protein>
<evidence type="ECO:0000313" key="3">
    <source>
        <dbReference type="Proteomes" id="UP000245469"/>
    </source>
</evidence>
<dbReference type="InterPro" id="IPR016181">
    <property type="entry name" value="Acyl_CoA_acyltransferase"/>
</dbReference>
<dbReference type="GO" id="GO:0005737">
    <property type="term" value="C:cytoplasm"/>
    <property type="evidence" value="ECO:0007669"/>
    <property type="project" value="TreeGrafter"/>
</dbReference>
<organism evidence="2 3">
    <name type="scientific">Quadrisphaera granulorum</name>
    <dbReference type="NCBI Taxonomy" id="317664"/>
    <lineage>
        <taxon>Bacteria</taxon>
        <taxon>Bacillati</taxon>
        <taxon>Actinomycetota</taxon>
        <taxon>Actinomycetes</taxon>
        <taxon>Kineosporiales</taxon>
        <taxon>Kineosporiaceae</taxon>
        <taxon>Quadrisphaera</taxon>
    </lineage>
</organism>
<dbReference type="SUPFAM" id="SSF55729">
    <property type="entry name" value="Acyl-CoA N-acyltransferases (Nat)"/>
    <property type="match status" value="1"/>
</dbReference>
<name>A0A316A8M1_9ACTN</name>
<dbReference type="GO" id="GO:0008999">
    <property type="term" value="F:protein-N-terminal-alanine acetyltransferase activity"/>
    <property type="evidence" value="ECO:0007669"/>
    <property type="project" value="TreeGrafter"/>
</dbReference>
<keyword evidence="3" id="KW-1185">Reference proteome</keyword>
<proteinExistence type="predicted"/>
<accession>A0A316A8M1</accession>
<dbReference type="GO" id="GO:1990189">
    <property type="term" value="F:protein N-terminal-serine acetyltransferase activity"/>
    <property type="evidence" value="ECO:0007669"/>
    <property type="project" value="TreeGrafter"/>
</dbReference>
<comment type="caution">
    <text evidence="2">The sequence shown here is derived from an EMBL/GenBank/DDBJ whole genome shotgun (WGS) entry which is preliminary data.</text>
</comment>
<dbReference type="Pfam" id="PF13302">
    <property type="entry name" value="Acetyltransf_3"/>
    <property type="match status" value="1"/>
</dbReference>
<reference evidence="2 3" key="1">
    <citation type="submission" date="2018-03" db="EMBL/GenBank/DDBJ databases">
        <title>Genomic Encyclopedia of Archaeal and Bacterial Type Strains, Phase II (KMG-II): from individual species to whole genera.</title>
        <authorList>
            <person name="Goeker M."/>
        </authorList>
    </citation>
    <scope>NUCLEOTIDE SEQUENCE [LARGE SCALE GENOMIC DNA]</scope>
    <source>
        <strain evidence="2 3">DSM 44889</strain>
    </source>
</reference>
<keyword evidence="2" id="KW-0808">Transferase</keyword>
<feature type="domain" description="N-acetyltransferase" evidence="1">
    <location>
        <begin position="1"/>
        <end position="145"/>
    </location>
</feature>
<evidence type="ECO:0000259" key="1">
    <source>
        <dbReference type="PROSITE" id="PS51186"/>
    </source>
</evidence>
<dbReference type="InterPro" id="IPR000182">
    <property type="entry name" value="GNAT_dom"/>
</dbReference>
<dbReference type="Gene3D" id="3.40.630.30">
    <property type="match status" value="1"/>
</dbReference>
<gene>
    <name evidence="2" type="ORF">BXY45_1082</name>
</gene>
<dbReference type="PANTHER" id="PTHR43441:SF10">
    <property type="entry name" value="ACETYLTRANSFERASE"/>
    <property type="match status" value="1"/>
</dbReference>
<dbReference type="PANTHER" id="PTHR43441">
    <property type="entry name" value="RIBOSOMAL-PROTEIN-SERINE ACETYLTRANSFERASE"/>
    <property type="match status" value="1"/>
</dbReference>
<dbReference type="EMBL" id="QGDQ01000008">
    <property type="protein sequence ID" value="PWJ54095.1"/>
    <property type="molecule type" value="Genomic_DNA"/>
</dbReference>
<dbReference type="InterPro" id="IPR051908">
    <property type="entry name" value="Ribosomal_N-acetyltransferase"/>
</dbReference>
<sequence length="147" mass="15671">MEVALSATPDVVAWTYYPAGLDEQAARERIGRQRQRAAQGIARRYVLWDAAGTELGTCGIGALDAAEPEVFYALLPAARGRGAATSAVLALVEWARSVGCATVALKTIEGNAASERVARRAGFTCSGGSVEEQHGRPVRLLRWTRVT</sequence>
<dbReference type="AlphaFoldDB" id="A0A316A8M1"/>
<dbReference type="PROSITE" id="PS51186">
    <property type="entry name" value="GNAT"/>
    <property type="match status" value="1"/>
</dbReference>